<keyword evidence="2" id="KW-1185">Reference proteome</keyword>
<sequence length="275" mass="30484">MSSPLVFKCCDNQTCQQEKESLQMEVDLYKTYYMESWPGPPSFGKDLINEKAKVIHARREHIGCADEINSLRAQIAKLQGSVSLSSIASGQELLFEIGTLETSLEAVKAELEESKTGSQEKQAKIDKLAAECLVQKTKHAQRLESEFGQKFSIVDDDTVSDQGKLAAIRAILKQSSNQRTSKGNDSDPGAALAPHEEAADGPPTSTETVIDYPNAAGQLDRDTPMRHSSESVETAHPSQMQPQRQRRVPIPRTGQPIYKPPRTLQEARLRKYANY</sequence>
<organism evidence="1 2">
    <name type="scientific">Neophaeococcomyces mojaviensis</name>
    <dbReference type="NCBI Taxonomy" id="3383035"/>
    <lineage>
        <taxon>Eukaryota</taxon>
        <taxon>Fungi</taxon>
        <taxon>Dikarya</taxon>
        <taxon>Ascomycota</taxon>
        <taxon>Pezizomycotina</taxon>
        <taxon>Eurotiomycetes</taxon>
        <taxon>Chaetothyriomycetidae</taxon>
        <taxon>Chaetothyriales</taxon>
        <taxon>Chaetothyriales incertae sedis</taxon>
        <taxon>Neophaeococcomyces</taxon>
    </lineage>
</organism>
<comment type="caution">
    <text evidence="1">The sequence shown here is derived from an EMBL/GenBank/DDBJ whole genome shotgun (WGS) entry which is preliminary data.</text>
</comment>
<evidence type="ECO:0000313" key="1">
    <source>
        <dbReference type="EMBL" id="KAJ9662068.1"/>
    </source>
</evidence>
<gene>
    <name evidence="1" type="ORF">H2198_001610</name>
</gene>
<name>A0ACC3AGT0_9EURO</name>
<evidence type="ECO:0000313" key="2">
    <source>
        <dbReference type="Proteomes" id="UP001172386"/>
    </source>
</evidence>
<dbReference type="EMBL" id="JAPDRQ010000018">
    <property type="protein sequence ID" value="KAJ9662068.1"/>
    <property type="molecule type" value="Genomic_DNA"/>
</dbReference>
<reference evidence="1" key="1">
    <citation type="submission" date="2022-10" db="EMBL/GenBank/DDBJ databases">
        <title>Culturing micro-colonial fungi from biological soil crusts in the Mojave desert and describing Neophaeococcomyces mojavensis, and introducing the new genera and species Taxawa tesnikishii.</title>
        <authorList>
            <person name="Kurbessoian T."/>
            <person name="Stajich J.E."/>
        </authorList>
    </citation>
    <scope>NUCLEOTIDE SEQUENCE</scope>
    <source>
        <strain evidence="1">JES_112</strain>
    </source>
</reference>
<proteinExistence type="predicted"/>
<accession>A0ACC3AGT0</accession>
<dbReference type="Proteomes" id="UP001172386">
    <property type="component" value="Unassembled WGS sequence"/>
</dbReference>
<protein>
    <submittedName>
        <fullName evidence="1">Uncharacterized protein</fullName>
    </submittedName>
</protein>